<dbReference type="Proteomes" id="UP000032702">
    <property type="component" value="Unassembled WGS sequence"/>
</dbReference>
<sequence>MHSMPGRVSCYLSRCETVGDPIGAASRAGRAALGLSQPV</sequence>
<dbReference type="AlphaFoldDB" id="Q08YU3"/>
<comment type="caution">
    <text evidence="1">The sequence shown here is derived from an EMBL/GenBank/DDBJ whole genome shotgun (WGS) entry which is preliminary data.</text>
</comment>
<proteinExistence type="predicted"/>
<protein>
    <submittedName>
        <fullName evidence="1">Uncharacterized protein</fullName>
    </submittedName>
</protein>
<evidence type="ECO:0000313" key="2">
    <source>
        <dbReference type="Proteomes" id="UP000032702"/>
    </source>
</evidence>
<gene>
    <name evidence="1" type="ORF">STIAU_0742</name>
</gene>
<dbReference type="EMBL" id="AAMD01000075">
    <property type="protein sequence ID" value="EAU65679.1"/>
    <property type="molecule type" value="Genomic_DNA"/>
</dbReference>
<accession>Q08YU3</accession>
<evidence type="ECO:0000313" key="1">
    <source>
        <dbReference type="EMBL" id="EAU65679.1"/>
    </source>
</evidence>
<reference evidence="1 2" key="1">
    <citation type="submission" date="2006-04" db="EMBL/GenBank/DDBJ databases">
        <authorList>
            <person name="Nierman W.C."/>
        </authorList>
    </citation>
    <scope>NUCLEOTIDE SEQUENCE [LARGE SCALE GENOMIC DNA]</scope>
    <source>
        <strain evidence="1 2">DW4/3-1</strain>
    </source>
</reference>
<name>Q08YU3_STIAD</name>
<organism evidence="1 2">
    <name type="scientific">Stigmatella aurantiaca (strain DW4/3-1)</name>
    <dbReference type="NCBI Taxonomy" id="378806"/>
    <lineage>
        <taxon>Bacteria</taxon>
        <taxon>Pseudomonadati</taxon>
        <taxon>Myxococcota</taxon>
        <taxon>Myxococcia</taxon>
        <taxon>Myxococcales</taxon>
        <taxon>Cystobacterineae</taxon>
        <taxon>Archangiaceae</taxon>
        <taxon>Stigmatella</taxon>
    </lineage>
</organism>